<dbReference type="SFLD" id="SFLDG01067">
    <property type="entry name" value="SPASM/twitch_domain_containing"/>
    <property type="match status" value="1"/>
</dbReference>
<dbReference type="InterPro" id="IPR050377">
    <property type="entry name" value="Radical_SAM_PqqE_MftC-like"/>
</dbReference>
<evidence type="ECO:0000313" key="9">
    <source>
        <dbReference type="Proteomes" id="UP000287243"/>
    </source>
</evidence>
<comment type="cofactor">
    <cofactor evidence="1">
        <name>[4Fe-4S] cluster</name>
        <dbReference type="ChEBI" id="CHEBI:49883"/>
    </cofactor>
</comment>
<keyword evidence="2" id="KW-0004">4Fe-4S</keyword>
<dbReference type="InterPro" id="IPR058240">
    <property type="entry name" value="rSAM_sf"/>
</dbReference>
<dbReference type="InterPro" id="IPR034391">
    <property type="entry name" value="AdoMet-like_SPASM_containing"/>
</dbReference>
<dbReference type="Pfam" id="PF13186">
    <property type="entry name" value="SPASM"/>
    <property type="match status" value="1"/>
</dbReference>
<dbReference type="InterPro" id="IPR013785">
    <property type="entry name" value="Aldolase_TIM"/>
</dbReference>
<keyword evidence="6" id="KW-0411">Iron-sulfur</keyword>
<dbReference type="CDD" id="cd21109">
    <property type="entry name" value="SPASM"/>
    <property type="match status" value="1"/>
</dbReference>
<dbReference type="GO" id="GO:0046872">
    <property type="term" value="F:metal ion binding"/>
    <property type="evidence" value="ECO:0007669"/>
    <property type="project" value="UniProtKB-KW"/>
</dbReference>
<dbReference type="SFLD" id="SFLDG01387">
    <property type="entry name" value="BtrN-like_SPASM_domain_contain"/>
    <property type="match status" value="1"/>
</dbReference>
<dbReference type="GO" id="GO:0051536">
    <property type="term" value="F:iron-sulfur cluster binding"/>
    <property type="evidence" value="ECO:0007669"/>
    <property type="project" value="UniProtKB-KW"/>
</dbReference>
<evidence type="ECO:0000256" key="3">
    <source>
        <dbReference type="ARBA" id="ARBA00022691"/>
    </source>
</evidence>
<dbReference type="OrthoDB" id="9810775at2"/>
<gene>
    <name evidence="8" type="ORF">BU251_04125</name>
</gene>
<dbReference type="CDD" id="cd01335">
    <property type="entry name" value="Radical_SAM"/>
    <property type="match status" value="1"/>
</dbReference>
<dbReference type="PANTHER" id="PTHR11228">
    <property type="entry name" value="RADICAL SAM DOMAIN PROTEIN"/>
    <property type="match status" value="1"/>
</dbReference>
<evidence type="ECO:0000256" key="2">
    <source>
        <dbReference type="ARBA" id="ARBA00022485"/>
    </source>
</evidence>
<organism evidence="8 9">
    <name type="scientific">Velamenicoccus archaeovorus</name>
    <dbReference type="NCBI Taxonomy" id="1930593"/>
    <lineage>
        <taxon>Bacteria</taxon>
        <taxon>Pseudomonadati</taxon>
        <taxon>Candidatus Omnitrophota</taxon>
        <taxon>Candidatus Velamenicoccus</taxon>
    </lineage>
</organism>
<evidence type="ECO:0000256" key="5">
    <source>
        <dbReference type="ARBA" id="ARBA00023004"/>
    </source>
</evidence>
<evidence type="ECO:0000313" key="8">
    <source>
        <dbReference type="EMBL" id="QAT16974.1"/>
    </source>
</evidence>
<dbReference type="AlphaFoldDB" id="A0A410P4R7"/>
<evidence type="ECO:0000259" key="7">
    <source>
        <dbReference type="PROSITE" id="PS51918"/>
    </source>
</evidence>
<sequence>MNHDTLRLLGIAKNKLMTGPKSLYCQIDTACNLHCVFCHYHGYFPADWKIKSRTRLPLPVLIKVFDDCRRLHVEHVCISAKGEPTLHPDFKAIIDEATQRNFFVSVLTNATFPEKMIETLAKTHLVKCNLSAACAEEFRLYHHAGPLPNFETVTKNIARLSRLKTSRPKISITYVMHRFNYKSLPAIFELAQQLGIDELNIKEVQSSSFHRLSLTPAMRAKTEKILASLLKKNRLRRIKNNLLDHYLKTGKFFAPPGMQGKPAPCFMGWFQTFLMEQGDLMACCSRDNVVRIGNIYHTDLLSLWRSERYQQIRQMAAHGILQKKAGYLCSDCASHAENDPLRSFAGTLSDNASVLAKKILDFKFVPGNTATA</sequence>
<dbReference type="PROSITE" id="PS51918">
    <property type="entry name" value="RADICAL_SAM"/>
    <property type="match status" value="1"/>
</dbReference>
<dbReference type="InterPro" id="IPR023885">
    <property type="entry name" value="4Fe4S-binding_SPASM_dom"/>
</dbReference>
<dbReference type="InterPro" id="IPR007197">
    <property type="entry name" value="rSAM"/>
</dbReference>
<proteinExistence type="predicted"/>
<evidence type="ECO:0000256" key="4">
    <source>
        <dbReference type="ARBA" id="ARBA00022723"/>
    </source>
</evidence>
<protein>
    <recommendedName>
        <fullName evidence="7">Radical SAM core domain-containing protein</fullName>
    </recommendedName>
</protein>
<dbReference type="KEGG" id="vai:BU251_04125"/>
<dbReference type="Pfam" id="PF04055">
    <property type="entry name" value="Radical_SAM"/>
    <property type="match status" value="1"/>
</dbReference>
<dbReference type="SUPFAM" id="SSF102114">
    <property type="entry name" value="Radical SAM enzymes"/>
    <property type="match status" value="1"/>
</dbReference>
<dbReference type="RefSeq" id="WP_128699616.1">
    <property type="nucleotide sequence ID" value="NZ_CP019384.1"/>
</dbReference>
<dbReference type="EMBL" id="CP019384">
    <property type="protein sequence ID" value="QAT16974.1"/>
    <property type="molecule type" value="Genomic_DNA"/>
</dbReference>
<evidence type="ECO:0000256" key="1">
    <source>
        <dbReference type="ARBA" id="ARBA00001966"/>
    </source>
</evidence>
<keyword evidence="4" id="KW-0479">Metal-binding</keyword>
<dbReference type="GO" id="GO:0003824">
    <property type="term" value="F:catalytic activity"/>
    <property type="evidence" value="ECO:0007669"/>
    <property type="project" value="InterPro"/>
</dbReference>
<name>A0A410P4R7_VELA1</name>
<keyword evidence="9" id="KW-1185">Reference proteome</keyword>
<accession>A0A410P4R7</accession>
<dbReference type="SFLD" id="SFLDS00029">
    <property type="entry name" value="Radical_SAM"/>
    <property type="match status" value="1"/>
</dbReference>
<feature type="domain" description="Radical SAM core" evidence="7">
    <location>
        <begin position="17"/>
        <end position="248"/>
    </location>
</feature>
<reference evidence="8 9" key="1">
    <citation type="submission" date="2017-01" db="EMBL/GenBank/DDBJ databases">
        <title>First insights into the biology of 'candidatus Vampirococcus archaeovorus'.</title>
        <authorList>
            <person name="Kizina J."/>
            <person name="Jordan S."/>
            <person name="Stueber K."/>
            <person name="Reinhardt R."/>
            <person name="Harder J."/>
        </authorList>
    </citation>
    <scope>NUCLEOTIDE SEQUENCE [LARGE SCALE GENOMIC DNA]</scope>
    <source>
        <strain evidence="8 9">LiM</strain>
    </source>
</reference>
<dbReference type="Proteomes" id="UP000287243">
    <property type="component" value="Chromosome"/>
</dbReference>
<dbReference type="Gene3D" id="3.20.20.70">
    <property type="entry name" value="Aldolase class I"/>
    <property type="match status" value="1"/>
</dbReference>
<keyword evidence="5" id="KW-0408">Iron</keyword>
<keyword evidence="3" id="KW-0949">S-adenosyl-L-methionine</keyword>
<evidence type="ECO:0000256" key="6">
    <source>
        <dbReference type="ARBA" id="ARBA00023014"/>
    </source>
</evidence>
<dbReference type="PANTHER" id="PTHR11228:SF7">
    <property type="entry name" value="PQQA PEPTIDE CYCLASE"/>
    <property type="match status" value="1"/>
</dbReference>